<protein>
    <recommendedName>
        <fullName evidence="3">DUF4843 domain-containing protein</fullName>
    </recommendedName>
</protein>
<organism evidence="1 2">
    <name type="scientific">Shivajiella indica</name>
    <dbReference type="NCBI Taxonomy" id="872115"/>
    <lineage>
        <taxon>Bacteria</taxon>
        <taxon>Pseudomonadati</taxon>
        <taxon>Bacteroidota</taxon>
        <taxon>Cytophagia</taxon>
        <taxon>Cytophagales</taxon>
        <taxon>Cyclobacteriaceae</taxon>
        <taxon>Shivajiella</taxon>
    </lineage>
</organism>
<dbReference type="EMBL" id="JBHUIV010000010">
    <property type="protein sequence ID" value="MFD2200686.1"/>
    <property type="molecule type" value="Genomic_DNA"/>
</dbReference>
<evidence type="ECO:0000313" key="2">
    <source>
        <dbReference type="Proteomes" id="UP001597414"/>
    </source>
</evidence>
<accession>A0ABW5B7H7</accession>
<evidence type="ECO:0000313" key="1">
    <source>
        <dbReference type="EMBL" id="MFD2200686.1"/>
    </source>
</evidence>
<dbReference type="RefSeq" id="WP_380800522.1">
    <property type="nucleotide sequence ID" value="NZ_JBHUIV010000010.1"/>
</dbReference>
<sequence length="188" mass="20921">MKFIGKIFTFVLLIASLTGCEKDPERPDYYFRFRFNGVQKEFKANNDSNIVFIEDGGLQIATFNMVSQKDPAKNSMFIGLRTPDTPQVGVRYDMQVPVNVQGVLSPQVTVLYFDENGKAFLATLLASSNPGARDDAAVTFSEITTEGSYGTFEALVFEAEDETSELSNRQAYTITGGEFFLPNFVSLR</sequence>
<proteinExistence type="predicted"/>
<keyword evidence="2" id="KW-1185">Reference proteome</keyword>
<reference evidence="2" key="1">
    <citation type="journal article" date="2019" name="Int. J. Syst. Evol. Microbiol.">
        <title>The Global Catalogue of Microorganisms (GCM) 10K type strain sequencing project: providing services to taxonomists for standard genome sequencing and annotation.</title>
        <authorList>
            <consortium name="The Broad Institute Genomics Platform"/>
            <consortium name="The Broad Institute Genome Sequencing Center for Infectious Disease"/>
            <person name="Wu L."/>
            <person name="Ma J."/>
        </authorList>
    </citation>
    <scope>NUCLEOTIDE SEQUENCE [LARGE SCALE GENOMIC DNA]</scope>
    <source>
        <strain evidence="2">KCTC 19812</strain>
    </source>
</reference>
<dbReference type="PROSITE" id="PS51257">
    <property type="entry name" value="PROKAR_LIPOPROTEIN"/>
    <property type="match status" value="1"/>
</dbReference>
<name>A0ABW5B7H7_9BACT</name>
<gene>
    <name evidence="1" type="ORF">ACFSKV_03845</name>
</gene>
<comment type="caution">
    <text evidence="1">The sequence shown here is derived from an EMBL/GenBank/DDBJ whole genome shotgun (WGS) entry which is preliminary data.</text>
</comment>
<evidence type="ECO:0008006" key="3">
    <source>
        <dbReference type="Google" id="ProtNLM"/>
    </source>
</evidence>
<dbReference type="Proteomes" id="UP001597414">
    <property type="component" value="Unassembled WGS sequence"/>
</dbReference>